<reference evidence="2" key="1">
    <citation type="journal article" date="2014" name="Nat. Commun.">
        <title>The emerging biofuel crop Camelina sativa retains a highly undifferentiated hexaploid genome structure.</title>
        <authorList>
            <person name="Kagale S."/>
            <person name="Koh C."/>
            <person name="Nixon J."/>
            <person name="Bollina V."/>
            <person name="Clarke W.E."/>
            <person name="Tuteja R."/>
            <person name="Spillane C."/>
            <person name="Robinson S.J."/>
            <person name="Links M.G."/>
            <person name="Clarke C."/>
            <person name="Higgins E.E."/>
            <person name="Huebert T."/>
            <person name="Sharpe A.G."/>
            <person name="Parkin I.A."/>
        </authorList>
    </citation>
    <scope>NUCLEOTIDE SEQUENCE [LARGE SCALE GENOMIC DNA]</scope>
    <source>
        <strain evidence="2">cv. DH55</strain>
    </source>
</reference>
<keyword evidence="1" id="KW-1133">Transmembrane helix</keyword>
<evidence type="ECO:0000313" key="2">
    <source>
        <dbReference type="Proteomes" id="UP000694864"/>
    </source>
</evidence>
<keyword evidence="1" id="KW-0812">Transmembrane</keyword>
<dbReference type="RefSeq" id="XP_010466634.1">
    <property type="nucleotide sequence ID" value="XM_010468332.1"/>
</dbReference>
<proteinExistence type="predicted"/>
<evidence type="ECO:0000313" key="3">
    <source>
        <dbReference type="RefSeq" id="XP_010466634.1"/>
    </source>
</evidence>
<dbReference type="Proteomes" id="UP000694864">
    <property type="component" value="Chromosome 15"/>
</dbReference>
<dbReference type="PANTHER" id="PTHR31474">
    <property type="entry name" value="HR-LIKE LESION-INDUCER"/>
    <property type="match status" value="1"/>
</dbReference>
<keyword evidence="1" id="KW-0472">Membrane</keyword>
<dbReference type="PANTHER" id="PTHR31474:SF1">
    <property type="entry name" value="EXPRESSED PROTEIN"/>
    <property type="match status" value="1"/>
</dbReference>
<organism evidence="2 3">
    <name type="scientific">Camelina sativa</name>
    <name type="common">False flax</name>
    <name type="synonym">Myagrum sativum</name>
    <dbReference type="NCBI Taxonomy" id="90675"/>
    <lineage>
        <taxon>Eukaryota</taxon>
        <taxon>Viridiplantae</taxon>
        <taxon>Streptophyta</taxon>
        <taxon>Embryophyta</taxon>
        <taxon>Tracheophyta</taxon>
        <taxon>Spermatophyta</taxon>
        <taxon>Magnoliopsida</taxon>
        <taxon>eudicotyledons</taxon>
        <taxon>Gunneridae</taxon>
        <taxon>Pentapetalae</taxon>
        <taxon>rosids</taxon>
        <taxon>malvids</taxon>
        <taxon>Brassicales</taxon>
        <taxon>Brassicaceae</taxon>
        <taxon>Camelineae</taxon>
        <taxon>Camelina</taxon>
    </lineage>
</organism>
<evidence type="ECO:0000256" key="1">
    <source>
        <dbReference type="SAM" id="Phobius"/>
    </source>
</evidence>
<gene>
    <name evidence="3" type="primary">LOC104746805</name>
</gene>
<sequence>MLYFMHAGRLVLAYVFIVSAWREFHGLYLDGGLAADELLKLSLYQYIVRLGILMRIFGGILFIFNTYLGALLLLIYQAILCPILYDLFSREIVQFQQSVQNFLQNSQRFCEQGGVHRKLCDQISKYVNETMSPDDNGMLAECYYDSMVEEEGRQKFCNQINEIERMVISNPLLAPNEMSSFRWSEFNILFMKFIKGFGIVAALVCIIAMKNRFSTKRRTD</sequence>
<accession>A0ABM0W745</accession>
<dbReference type="GeneID" id="104746805"/>
<reference evidence="3" key="2">
    <citation type="submission" date="2025-08" db="UniProtKB">
        <authorList>
            <consortium name="RefSeq"/>
        </authorList>
    </citation>
    <scope>IDENTIFICATION</scope>
    <source>
        <tissue evidence="3">Leaf</tissue>
    </source>
</reference>
<dbReference type="InterPro" id="IPR008637">
    <property type="entry name" value="HR_lesion"/>
</dbReference>
<keyword evidence="2" id="KW-1185">Reference proteome</keyword>
<feature type="transmembrane region" description="Helical" evidence="1">
    <location>
        <begin position="188"/>
        <end position="209"/>
    </location>
</feature>
<name>A0ABM0W745_CAMSA</name>
<dbReference type="Pfam" id="PF05514">
    <property type="entry name" value="HR_lesion"/>
    <property type="match status" value="1"/>
</dbReference>
<protein>
    <submittedName>
        <fullName evidence="3">Uncharacterized protein LOC104746805</fullName>
    </submittedName>
</protein>